<evidence type="ECO:0000259" key="2">
    <source>
        <dbReference type="Pfam" id="PF19099"/>
    </source>
</evidence>
<keyword evidence="4" id="KW-1185">Reference proteome</keyword>
<comment type="caution">
    <text evidence="3">The sequence shown here is derived from an EMBL/GenBank/DDBJ whole genome shotgun (WGS) entry which is preliminary data.</text>
</comment>
<name>L9VPX8_9EURY</name>
<dbReference type="PATRIC" id="fig|1114856.3.peg.3414"/>
<organism evidence="3 4">
    <name type="scientific">Natronorubrum tibetense GA33</name>
    <dbReference type="NCBI Taxonomy" id="1114856"/>
    <lineage>
        <taxon>Archaea</taxon>
        <taxon>Methanobacteriati</taxon>
        <taxon>Methanobacteriota</taxon>
        <taxon>Stenosarchaea group</taxon>
        <taxon>Halobacteria</taxon>
        <taxon>Halobacteriales</taxon>
        <taxon>Natrialbaceae</taxon>
        <taxon>Natronorubrum</taxon>
    </lineage>
</organism>
<reference evidence="3 4" key="1">
    <citation type="journal article" date="2014" name="PLoS Genet.">
        <title>Phylogenetically driven sequencing of extremely halophilic archaea reveals strategies for static and dynamic osmo-response.</title>
        <authorList>
            <person name="Becker E.A."/>
            <person name="Seitzer P.M."/>
            <person name="Tritt A."/>
            <person name="Larsen D."/>
            <person name="Krusor M."/>
            <person name="Yao A.I."/>
            <person name="Wu D."/>
            <person name="Madern D."/>
            <person name="Eisen J.A."/>
            <person name="Darling A.E."/>
            <person name="Facciotti M.T."/>
        </authorList>
    </citation>
    <scope>NUCLEOTIDE SEQUENCE [LARGE SCALE GENOMIC DNA]</scope>
    <source>
        <strain evidence="3 4">GA33</strain>
    </source>
</reference>
<evidence type="ECO:0000256" key="1">
    <source>
        <dbReference type="SAM" id="MobiDB-lite"/>
    </source>
</evidence>
<evidence type="ECO:0000313" key="3">
    <source>
        <dbReference type="EMBL" id="ELY39012.1"/>
    </source>
</evidence>
<sequence>MGFGSYDESEQQQQNVDDEDAEDTAVNVHENEYEGEMTVETGGSADELIGQLQEIKEKKEDE</sequence>
<dbReference type="eggNOG" id="arCOG03012">
    <property type="taxonomic scope" value="Archaea"/>
</dbReference>
<dbReference type="EMBL" id="AOHW01000040">
    <property type="protein sequence ID" value="ELY39012.1"/>
    <property type="molecule type" value="Genomic_DNA"/>
</dbReference>
<dbReference type="Pfam" id="PF19099">
    <property type="entry name" value="DUF5786"/>
    <property type="match status" value="1"/>
</dbReference>
<feature type="domain" description="DUF5786" evidence="2">
    <location>
        <begin position="3"/>
        <end position="56"/>
    </location>
</feature>
<dbReference type="OrthoDB" id="166327at2157"/>
<dbReference type="InterPro" id="IPR043902">
    <property type="entry name" value="DUF5786"/>
</dbReference>
<protein>
    <recommendedName>
        <fullName evidence="2">DUF5786 domain-containing protein</fullName>
    </recommendedName>
</protein>
<dbReference type="AlphaFoldDB" id="L9VPX8"/>
<dbReference type="Proteomes" id="UP000011599">
    <property type="component" value="Unassembled WGS sequence"/>
</dbReference>
<proteinExistence type="predicted"/>
<dbReference type="RefSeq" id="WP_006091339.1">
    <property type="nucleotide sequence ID" value="NZ_AOHW01000040.1"/>
</dbReference>
<dbReference type="STRING" id="1114856.GCA_000383975_04413"/>
<accession>L9VPX8</accession>
<evidence type="ECO:0000313" key="4">
    <source>
        <dbReference type="Proteomes" id="UP000011599"/>
    </source>
</evidence>
<gene>
    <name evidence="3" type="ORF">C496_16512</name>
</gene>
<feature type="region of interest" description="Disordered" evidence="1">
    <location>
        <begin position="1"/>
        <end position="45"/>
    </location>
</feature>